<proteinExistence type="predicted"/>
<evidence type="ECO:0000313" key="4">
    <source>
        <dbReference type="Proteomes" id="UP000275069"/>
    </source>
</evidence>
<feature type="domain" description="Right handed beta helix" evidence="2">
    <location>
        <begin position="177"/>
        <end position="293"/>
    </location>
</feature>
<dbReference type="SMART" id="SM00710">
    <property type="entry name" value="PbH1"/>
    <property type="match status" value="4"/>
</dbReference>
<reference evidence="3 4" key="1">
    <citation type="submission" date="2018-09" db="EMBL/GenBank/DDBJ databases">
        <title>Genome sequencing of strain 2DFW10M-5.</title>
        <authorList>
            <person name="Heo J."/>
            <person name="Kim S.-J."/>
            <person name="Kwon S.-W."/>
        </authorList>
    </citation>
    <scope>NUCLEOTIDE SEQUENCE [LARGE SCALE GENOMIC DNA]</scope>
    <source>
        <strain evidence="3 4">2DFW10M-5</strain>
    </source>
</reference>
<sequence>MGGPDEGGRMTGRGRLARTAVAAAALSIAVALGVSGCSADLIDSLHQAGHDVKSHAEAAGKGRALTTGHVAPDGSGNACTLTKPCDLATAVARAAPGSTIRLAGGTYPTTRLAADGAPRLDGADRNATVEPEPGATPVFGALTTEAPHLTWTGITVTVQWYLNGGAVGNVVDDVKVDGGGLFVRSSDITVKDSEFMNGSSIDGIQVGLSNNVLIEGNSVHDYNQDKNDNIHADCIQVFDSSNVTIRGNRLKNCYNTGLIISVGAGKGIHTLTVESNFIQGCIVVGPRCGGGSSAALQEKSATDLVVRGNTFANGSVRLVQTPGLVFDRNIVGYISSCDAPMTNSIIEFWNTKMCGTPAVVSRDGNRAVKVAFQDQDAGDLRPADASTVRISPQGTLGPVATDIDGHPMPADVAGAAAP</sequence>
<dbReference type="InterPro" id="IPR011050">
    <property type="entry name" value="Pectin_lyase_fold/virulence"/>
</dbReference>
<dbReference type="SUPFAM" id="SSF51126">
    <property type="entry name" value="Pectin lyase-like"/>
    <property type="match status" value="1"/>
</dbReference>
<dbReference type="Proteomes" id="UP000275069">
    <property type="component" value="Chromosome"/>
</dbReference>
<evidence type="ECO:0000259" key="2">
    <source>
        <dbReference type="Pfam" id="PF13229"/>
    </source>
</evidence>
<protein>
    <recommendedName>
        <fullName evidence="2">Right handed beta helix domain-containing protein</fullName>
    </recommendedName>
</protein>
<dbReference type="InterPro" id="IPR006626">
    <property type="entry name" value="PbH1"/>
</dbReference>
<dbReference type="OrthoDB" id="5113607at2"/>
<dbReference type="InterPro" id="IPR012334">
    <property type="entry name" value="Pectin_lyas_fold"/>
</dbReference>
<dbReference type="AlphaFoldDB" id="A0A387BRU2"/>
<keyword evidence="4" id="KW-1185">Reference proteome</keyword>
<evidence type="ECO:0000256" key="1">
    <source>
        <dbReference type="SAM" id="MobiDB-lite"/>
    </source>
</evidence>
<dbReference type="KEGG" id="gry:D7I44_09270"/>
<evidence type="ECO:0000313" key="3">
    <source>
        <dbReference type="EMBL" id="AYG03706.1"/>
    </source>
</evidence>
<dbReference type="InterPro" id="IPR039448">
    <property type="entry name" value="Beta_helix"/>
</dbReference>
<accession>A0A387BRU2</accession>
<dbReference type="Gene3D" id="2.160.20.10">
    <property type="entry name" value="Single-stranded right-handed beta-helix, Pectin lyase-like"/>
    <property type="match status" value="1"/>
</dbReference>
<gene>
    <name evidence="3" type="ORF">D7I44_09270</name>
</gene>
<dbReference type="Pfam" id="PF13229">
    <property type="entry name" value="Beta_helix"/>
    <property type="match status" value="1"/>
</dbReference>
<name>A0A387BRU2_9MICO</name>
<organism evidence="3 4">
    <name type="scientific">Gryllotalpicola protaetiae</name>
    <dbReference type="NCBI Taxonomy" id="2419771"/>
    <lineage>
        <taxon>Bacteria</taxon>
        <taxon>Bacillati</taxon>
        <taxon>Actinomycetota</taxon>
        <taxon>Actinomycetes</taxon>
        <taxon>Micrococcales</taxon>
        <taxon>Microbacteriaceae</taxon>
        <taxon>Gryllotalpicola</taxon>
    </lineage>
</organism>
<dbReference type="EMBL" id="CP032624">
    <property type="protein sequence ID" value="AYG03706.1"/>
    <property type="molecule type" value="Genomic_DNA"/>
</dbReference>
<feature type="region of interest" description="Disordered" evidence="1">
    <location>
        <begin position="389"/>
        <end position="418"/>
    </location>
</feature>